<feature type="transmembrane region" description="Helical" evidence="8">
    <location>
        <begin position="91"/>
        <end position="109"/>
    </location>
</feature>
<evidence type="ECO:0000256" key="3">
    <source>
        <dbReference type="ARBA" id="ARBA00022692"/>
    </source>
</evidence>
<keyword evidence="4 8" id="KW-1133">Transmembrane helix</keyword>
<dbReference type="InterPro" id="IPR017039">
    <property type="entry name" value="Virul_fac_BrkB"/>
</dbReference>
<accession>A0A853D0T5</accession>
<reference evidence="9 10" key="1">
    <citation type="submission" date="2020-07" db="EMBL/GenBank/DDBJ databases">
        <title>Sequencing the genomes of 1000 actinobacteria strains.</title>
        <authorList>
            <person name="Klenk H.-P."/>
        </authorList>
    </citation>
    <scope>NUCLEOTIDE SEQUENCE [LARGE SCALE GENOMIC DNA]</scope>
    <source>
        <strain evidence="9 10">DSM 15165</strain>
    </source>
</reference>
<sequence>MARKSRHGEGTVTAQPDPSLQRAEGTVEPEETLKERILDAAEPLKERLEKPVARVSRWAKWVQSLRPYRVYINFSHSDGNLRAAGMGFQSLFAVFAAVWLGFSVAGVWLSSNNDIYESLVEIINRAIPGLISTPTSTGVINSEQLESATSFGWSGVVAAVSLLWTAIGWLYYTRQAVRAVFGLSRDTTNYVLQKIRDLFLALGFGLVLIFSALISIISTQAVAFFLQLVGLSSDTFWTDALTRFSGLLISVVLNIFTLGAMFRVMARVAIPWRNLFFGVLLGACVLAGLSALGGLLLTGATKNPLLATFAVFVGLLIWFNLVSRVILLSASWIAVGMFDSGISPRMITPEQAAAERAAAEYEARVLVAKAELQNARDELARAKFLARLSAQRRVEKAEHQLNDLLDESGVAARR</sequence>
<dbReference type="PANTHER" id="PTHR30213">
    <property type="entry name" value="INNER MEMBRANE PROTEIN YHJD"/>
    <property type="match status" value="1"/>
</dbReference>
<comment type="caution">
    <text evidence="9">The sequence shown here is derived from an EMBL/GenBank/DDBJ whole genome shotgun (WGS) entry which is preliminary data.</text>
</comment>
<keyword evidence="3 8" id="KW-0812">Transmembrane</keyword>
<gene>
    <name evidence="9" type="ORF">HNR13_003408</name>
</gene>
<dbReference type="Pfam" id="PF03631">
    <property type="entry name" value="Virul_fac_BrkB"/>
    <property type="match status" value="1"/>
</dbReference>
<evidence type="ECO:0000313" key="9">
    <source>
        <dbReference type="EMBL" id="NYJ25121.1"/>
    </source>
</evidence>
<dbReference type="EMBL" id="JACCFL010000001">
    <property type="protein sequence ID" value="NYJ25121.1"/>
    <property type="molecule type" value="Genomic_DNA"/>
</dbReference>
<evidence type="ECO:0000313" key="10">
    <source>
        <dbReference type="Proteomes" id="UP000578352"/>
    </source>
</evidence>
<feature type="transmembrane region" description="Helical" evidence="8">
    <location>
        <begin position="240"/>
        <end position="262"/>
    </location>
</feature>
<dbReference type="Proteomes" id="UP000578352">
    <property type="component" value="Unassembled WGS sequence"/>
</dbReference>
<keyword evidence="5 8" id="KW-0472">Membrane</keyword>
<keyword evidence="6" id="KW-0175">Coiled coil</keyword>
<organism evidence="9 10">
    <name type="scientific">Leifsonia shinshuensis</name>
    <dbReference type="NCBI Taxonomy" id="150026"/>
    <lineage>
        <taxon>Bacteria</taxon>
        <taxon>Bacillati</taxon>
        <taxon>Actinomycetota</taxon>
        <taxon>Actinomycetes</taxon>
        <taxon>Micrococcales</taxon>
        <taxon>Microbacteriaceae</taxon>
        <taxon>Leifsonia</taxon>
    </lineage>
</organism>
<evidence type="ECO:0000256" key="1">
    <source>
        <dbReference type="ARBA" id="ARBA00004651"/>
    </source>
</evidence>
<dbReference type="AlphaFoldDB" id="A0A853D0T5"/>
<evidence type="ECO:0000256" key="6">
    <source>
        <dbReference type="SAM" id="Coils"/>
    </source>
</evidence>
<evidence type="ECO:0000256" key="7">
    <source>
        <dbReference type="SAM" id="MobiDB-lite"/>
    </source>
</evidence>
<dbReference type="RefSeq" id="WP_179607713.1">
    <property type="nucleotide sequence ID" value="NZ_BAABEH010000001.1"/>
</dbReference>
<dbReference type="PANTHER" id="PTHR30213:SF1">
    <property type="entry name" value="INNER MEMBRANE PROTEIN YHJD"/>
    <property type="match status" value="1"/>
</dbReference>
<feature type="transmembrane region" description="Helical" evidence="8">
    <location>
        <begin position="274"/>
        <end position="297"/>
    </location>
</feature>
<feature type="transmembrane region" description="Helical" evidence="8">
    <location>
        <begin position="151"/>
        <end position="172"/>
    </location>
</feature>
<feature type="transmembrane region" description="Helical" evidence="8">
    <location>
        <begin position="309"/>
        <end position="335"/>
    </location>
</feature>
<name>A0A853D0T5_9MICO</name>
<proteinExistence type="predicted"/>
<keyword evidence="2" id="KW-1003">Cell membrane</keyword>
<evidence type="ECO:0000256" key="2">
    <source>
        <dbReference type="ARBA" id="ARBA00022475"/>
    </source>
</evidence>
<feature type="transmembrane region" description="Helical" evidence="8">
    <location>
        <begin position="198"/>
        <end position="228"/>
    </location>
</feature>
<dbReference type="GO" id="GO:0005886">
    <property type="term" value="C:plasma membrane"/>
    <property type="evidence" value="ECO:0007669"/>
    <property type="project" value="UniProtKB-SubCell"/>
</dbReference>
<evidence type="ECO:0000256" key="4">
    <source>
        <dbReference type="ARBA" id="ARBA00022989"/>
    </source>
</evidence>
<comment type="subcellular location">
    <subcellularLocation>
        <location evidence="1">Cell membrane</location>
        <topology evidence="1">Multi-pass membrane protein</topology>
    </subcellularLocation>
</comment>
<feature type="region of interest" description="Disordered" evidence="7">
    <location>
        <begin position="1"/>
        <end position="32"/>
    </location>
</feature>
<protein>
    <submittedName>
        <fullName evidence="9">Membrane protein</fullName>
    </submittedName>
</protein>
<evidence type="ECO:0000256" key="5">
    <source>
        <dbReference type="ARBA" id="ARBA00023136"/>
    </source>
</evidence>
<evidence type="ECO:0000256" key="8">
    <source>
        <dbReference type="SAM" id="Phobius"/>
    </source>
</evidence>
<feature type="coiled-coil region" evidence="6">
    <location>
        <begin position="358"/>
        <end position="407"/>
    </location>
</feature>